<dbReference type="Proteomes" id="UP000198817">
    <property type="component" value="Unassembled WGS sequence"/>
</dbReference>
<sequence length="109" mass="12223">MEYFFNHIGYVLVAGLFAALLCALTVFFQAKSEQANIEHGYDPEWDKAQFACKGCKMAGMCNHMHSLKPADFDGDSCADRVDEKTVAELKAEIQNEIRKDRQETAGADR</sequence>
<accession>A0A1I7G797</accession>
<evidence type="ECO:0000313" key="2">
    <source>
        <dbReference type="Proteomes" id="UP000198817"/>
    </source>
</evidence>
<gene>
    <name evidence="1" type="ORF">SAMN05216508_10523</name>
</gene>
<dbReference type="STRING" id="155865.SAMN05216515_10624"/>
<organism evidence="1 2">
    <name type="scientific">Eubacterium pyruvativorans</name>
    <dbReference type="NCBI Taxonomy" id="155865"/>
    <lineage>
        <taxon>Bacteria</taxon>
        <taxon>Bacillati</taxon>
        <taxon>Bacillota</taxon>
        <taxon>Clostridia</taxon>
        <taxon>Eubacteriales</taxon>
        <taxon>Eubacteriaceae</taxon>
        <taxon>Eubacterium</taxon>
    </lineage>
</organism>
<keyword evidence="2" id="KW-1185">Reference proteome</keyword>
<dbReference type="AlphaFoldDB" id="A0A1I7G797"/>
<protein>
    <submittedName>
        <fullName evidence="1">Uncharacterized protein</fullName>
    </submittedName>
</protein>
<dbReference type="EMBL" id="FPBT01000005">
    <property type="protein sequence ID" value="SFU44307.1"/>
    <property type="molecule type" value="Genomic_DNA"/>
</dbReference>
<name>A0A1I7G797_9FIRM</name>
<evidence type="ECO:0000313" key="1">
    <source>
        <dbReference type="EMBL" id="SFU44307.1"/>
    </source>
</evidence>
<reference evidence="1 2" key="1">
    <citation type="submission" date="2016-10" db="EMBL/GenBank/DDBJ databases">
        <authorList>
            <person name="de Groot N.N."/>
        </authorList>
    </citation>
    <scope>NUCLEOTIDE SEQUENCE [LARGE SCALE GENOMIC DNA]</scope>
    <source>
        <strain evidence="1 2">KHGC13</strain>
    </source>
</reference>
<proteinExistence type="predicted"/>